<evidence type="ECO:0000313" key="1">
    <source>
        <dbReference type="EMBL" id="ANB41027.1"/>
    </source>
</evidence>
<evidence type="ECO:0000313" key="2">
    <source>
        <dbReference type="Proteomes" id="UP000225447"/>
    </source>
</evidence>
<organism evidence="1 2">
    <name type="scientific">Flavobacterium phage 23T</name>
    <dbReference type="NCBI Taxonomy" id="1814279"/>
    <lineage>
        <taxon>Viruses</taxon>
        <taxon>Duplodnaviria</taxon>
        <taxon>Heunggongvirae</taxon>
        <taxon>Uroviricota</taxon>
        <taxon>Caudoviricetes</taxon>
        <taxon>Duneviridae</taxon>
        <taxon>Unahavirus</taxon>
        <taxon>Unahavirus uv23T</taxon>
    </lineage>
</organism>
<sequence>MTHTNLYPGMICTSTEFFIHKDELKVMSNGEIKNFIELPFATIELLREAISSDHNVNLALHDLQPTSKMKRIEQFARCRFGGLDFEGDIKNGELQDGEFWPCPNHGNCKHEGILCKLPKVNGQRLSKKEVRFLQLSATDYTNDVIAEKMNMPLGTLHQLKKTLYKLLGIQTKQEGSVLSRHLNLI</sequence>
<dbReference type="GO" id="GO:0003677">
    <property type="term" value="F:DNA binding"/>
    <property type="evidence" value="ECO:0007669"/>
    <property type="project" value="InterPro"/>
</dbReference>
<dbReference type="KEGG" id="vg:40067836"/>
<keyword evidence="2" id="KW-1185">Reference proteome</keyword>
<proteinExistence type="predicted"/>
<name>A0A1B0WMB8_9CAUD</name>
<dbReference type="Gene3D" id="1.10.10.10">
    <property type="entry name" value="Winged helix-like DNA-binding domain superfamily/Winged helix DNA-binding domain"/>
    <property type="match status" value="1"/>
</dbReference>
<dbReference type="InterPro" id="IPR016032">
    <property type="entry name" value="Sig_transdc_resp-reg_C-effctor"/>
</dbReference>
<dbReference type="Proteomes" id="UP000225447">
    <property type="component" value="Segment"/>
</dbReference>
<dbReference type="GO" id="GO:0006355">
    <property type="term" value="P:regulation of DNA-templated transcription"/>
    <property type="evidence" value="ECO:0007669"/>
    <property type="project" value="InterPro"/>
</dbReference>
<accession>A0A1B0WMB8</accession>
<dbReference type="GeneID" id="40067836"/>
<dbReference type="EMBL" id="KU599888">
    <property type="protein sequence ID" value="ANB41027.1"/>
    <property type="molecule type" value="Genomic_DNA"/>
</dbReference>
<protein>
    <submittedName>
        <fullName evidence="1">Transcriptional regulator</fullName>
    </submittedName>
</protein>
<dbReference type="InterPro" id="IPR036388">
    <property type="entry name" value="WH-like_DNA-bd_sf"/>
</dbReference>
<reference evidence="1 2" key="1">
    <citation type="submission" date="2016-01" db="EMBL/GenBank/DDBJ databases">
        <title>Molecular aspects and genomic diversity of bacteriophages-specific to fish pathogen Flavobacterium psychrophilum.</title>
        <authorList>
            <person name="Castillo D."/>
            <person name="Middelboe M."/>
        </authorList>
    </citation>
    <scope>NUCLEOTIDE SEQUENCE [LARGE SCALE GENOMIC DNA]</scope>
</reference>
<dbReference type="RefSeq" id="YP_009592363.1">
    <property type="nucleotide sequence ID" value="NC_041859.1"/>
</dbReference>
<dbReference type="SUPFAM" id="SSF46894">
    <property type="entry name" value="C-terminal effector domain of the bipartite response regulators"/>
    <property type="match status" value="1"/>
</dbReference>